<feature type="transmembrane region" description="Helical" evidence="1">
    <location>
        <begin position="80"/>
        <end position="99"/>
    </location>
</feature>
<dbReference type="PANTHER" id="PTHR46663:SF4">
    <property type="entry name" value="DIGUANYLATE CYCLASE DGCT-RELATED"/>
    <property type="match status" value="1"/>
</dbReference>
<dbReference type="RefSeq" id="WP_196417118.1">
    <property type="nucleotide sequence ID" value="NZ_JADQTO010000014.1"/>
</dbReference>
<dbReference type="SUPFAM" id="SSF55073">
    <property type="entry name" value="Nucleotide cyclase"/>
    <property type="match status" value="1"/>
</dbReference>
<dbReference type="CDD" id="cd01949">
    <property type="entry name" value="GGDEF"/>
    <property type="match status" value="1"/>
</dbReference>
<proteinExistence type="predicted"/>
<name>A0A931CF36_9ACTN</name>
<comment type="caution">
    <text evidence="3">The sequence shown here is derived from an EMBL/GenBank/DDBJ whole genome shotgun (WGS) entry which is preliminary data.</text>
</comment>
<feature type="transmembrane region" description="Helical" evidence="1">
    <location>
        <begin position="127"/>
        <end position="145"/>
    </location>
</feature>
<accession>A0A931CF36</accession>
<dbReference type="InterPro" id="IPR052163">
    <property type="entry name" value="DGC-Regulatory_Protein"/>
</dbReference>
<keyword evidence="4" id="KW-1185">Reference proteome</keyword>
<organism evidence="3 4">
    <name type="scientific">Actinoplanes aureus</name>
    <dbReference type="NCBI Taxonomy" id="2792083"/>
    <lineage>
        <taxon>Bacteria</taxon>
        <taxon>Bacillati</taxon>
        <taxon>Actinomycetota</taxon>
        <taxon>Actinomycetes</taxon>
        <taxon>Micromonosporales</taxon>
        <taxon>Micromonosporaceae</taxon>
        <taxon>Actinoplanes</taxon>
    </lineage>
</organism>
<dbReference type="InterPro" id="IPR043128">
    <property type="entry name" value="Rev_trsase/Diguanyl_cyclase"/>
</dbReference>
<dbReference type="PANTHER" id="PTHR46663">
    <property type="entry name" value="DIGUANYLATE CYCLASE DGCT-RELATED"/>
    <property type="match status" value="1"/>
</dbReference>
<feature type="transmembrane region" description="Helical" evidence="1">
    <location>
        <begin position="105"/>
        <end position="122"/>
    </location>
</feature>
<dbReference type="InterPro" id="IPR000160">
    <property type="entry name" value="GGDEF_dom"/>
</dbReference>
<evidence type="ECO:0000259" key="2">
    <source>
        <dbReference type="PROSITE" id="PS50887"/>
    </source>
</evidence>
<feature type="transmembrane region" description="Helical" evidence="1">
    <location>
        <begin position="20"/>
        <end position="39"/>
    </location>
</feature>
<keyword evidence="1" id="KW-1133">Transmembrane helix</keyword>
<dbReference type="SMART" id="SM00267">
    <property type="entry name" value="GGDEF"/>
    <property type="match status" value="1"/>
</dbReference>
<dbReference type="Gene3D" id="3.30.70.270">
    <property type="match status" value="1"/>
</dbReference>
<evidence type="ECO:0000256" key="1">
    <source>
        <dbReference type="SAM" id="Phobius"/>
    </source>
</evidence>
<dbReference type="NCBIfam" id="TIGR00254">
    <property type="entry name" value="GGDEF"/>
    <property type="match status" value="1"/>
</dbReference>
<keyword evidence="1" id="KW-0472">Membrane</keyword>
<evidence type="ECO:0000313" key="4">
    <source>
        <dbReference type="Proteomes" id="UP000598146"/>
    </source>
</evidence>
<dbReference type="PROSITE" id="PS50887">
    <property type="entry name" value="GGDEF"/>
    <property type="match status" value="1"/>
</dbReference>
<dbReference type="EMBL" id="JADQTO010000014">
    <property type="protein sequence ID" value="MBG0565361.1"/>
    <property type="molecule type" value="Genomic_DNA"/>
</dbReference>
<reference evidence="3" key="1">
    <citation type="submission" date="2020-11" db="EMBL/GenBank/DDBJ databases">
        <title>Isolation and identification of active actinomycetes.</title>
        <authorList>
            <person name="Sun X."/>
        </authorList>
    </citation>
    <scope>NUCLEOTIDE SEQUENCE</scope>
    <source>
        <strain evidence="3">NEAU-A11</strain>
    </source>
</reference>
<feature type="transmembrane region" description="Helical" evidence="1">
    <location>
        <begin position="45"/>
        <end position="68"/>
    </location>
</feature>
<feature type="transmembrane region" description="Helical" evidence="1">
    <location>
        <begin position="157"/>
        <end position="177"/>
    </location>
</feature>
<feature type="domain" description="GGDEF" evidence="2">
    <location>
        <begin position="218"/>
        <end position="345"/>
    </location>
</feature>
<dbReference type="InterPro" id="IPR029787">
    <property type="entry name" value="Nucleotide_cyclase"/>
</dbReference>
<evidence type="ECO:0000313" key="3">
    <source>
        <dbReference type="EMBL" id="MBG0565361.1"/>
    </source>
</evidence>
<dbReference type="Proteomes" id="UP000598146">
    <property type="component" value="Unassembled WGS sequence"/>
</dbReference>
<gene>
    <name evidence="3" type="ORF">I4J89_28290</name>
</gene>
<dbReference type="AlphaFoldDB" id="A0A931CF36"/>
<protein>
    <submittedName>
        <fullName evidence="3">GGDEF domain-containing protein</fullName>
    </submittedName>
</protein>
<dbReference type="Pfam" id="PF00990">
    <property type="entry name" value="GGDEF"/>
    <property type="match status" value="1"/>
</dbReference>
<keyword evidence="1" id="KW-0812">Transmembrane</keyword>
<sequence length="345" mass="36404">MDGENHLLRRRRAVEAGTFAARLSGLVSTALLVVGWLPLPEGMAADLTVVCLIGVAIMALANVMAVLNYRRPDGPHYDRFSAVQVGCDMLVMIGTVAVFQISSDITTWPGLAIAIVSAAVRLRLRGALISWAVSSLAFAVILTALGDRAVRPEDLPYAIVVHLVVALHAGTQSSAFARQVQQLDAAREALHHQATHDLLTGLPNRASLAEHARPTADASLAVLLLDLNGFKQVNDSYGHAAGDRLLREVAQRLTAVLPETDVAYRLGGDEFVVLSLDAGLDEVTDLAHRIRAAVAAPIDLDGSVVTVGASIGMAGRAAGEPVSLDDLLAEADAAMYRNKHSSQAA</sequence>